<evidence type="ECO:0000256" key="3">
    <source>
        <dbReference type="ARBA" id="ARBA00022553"/>
    </source>
</evidence>
<organism evidence="14 15">
    <name type="scientific">Tripterygium wilfordii</name>
    <name type="common">Thunder God vine</name>
    <dbReference type="NCBI Taxonomy" id="458696"/>
    <lineage>
        <taxon>Eukaryota</taxon>
        <taxon>Viridiplantae</taxon>
        <taxon>Streptophyta</taxon>
        <taxon>Embryophyta</taxon>
        <taxon>Tracheophyta</taxon>
        <taxon>Spermatophyta</taxon>
        <taxon>Magnoliopsida</taxon>
        <taxon>eudicotyledons</taxon>
        <taxon>Gunneridae</taxon>
        <taxon>Pentapetalae</taxon>
        <taxon>rosids</taxon>
        <taxon>fabids</taxon>
        <taxon>Celastrales</taxon>
        <taxon>Celastraceae</taxon>
        <taxon>Tripterygium</taxon>
    </lineage>
</organism>
<evidence type="ECO:0000256" key="12">
    <source>
        <dbReference type="ARBA" id="ARBA00048679"/>
    </source>
</evidence>
<comment type="subcellular location">
    <subcellularLocation>
        <location evidence="1">Membrane</location>
        <topology evidence="1">Single-pass membrane protein</topology>
    </subcellularLocation>
</comment>
<protein>
    <recommendedName>
        <fullName evidence="2">non-specific serine/threonine protein kinase</fullName>
        <ecNumber evidence="2">2.7.11.1</ecNumber>
    </recommendedName>
</protein>
<dbReference type="Pfam" id="PF07714">
    <property type="entry name" value="PK_Tyr_Ser-Thr"/>
    <property type="match status" value="1"/>
</dbReference>
<sequence length="253" mass="28488">MPKFLMLDWPISWDQERVTLQPGLWEHLGMSVYRVLQRYQVCEASSDRSLSFLKCSNVALEYANTGLLNEKSDIYSFGVVLLEAVTGRDPVDYGHNPPANEMIVGTKRAEEAVDLNLEVKLEIRALKPALLIALRCVDPNAEKRPKMNQVERMLEADEYSYREVFDIGSAHLCHGDFNREPADFVFLATGDEQSIEPISDIGIDRVTEIMFSDVNSDVEANPPVAKERGFASGKASAKFEQPFVVVLRHQNLP</sequence>
<reference evidence="14 15" key="1">
    <citation type="journal article" date="2020" name="Nat. Commun.">
        <title>Genome of Tripterygium wilfordii and identification of cytochrome P450 involved in triptolide biosynthesis.</title>
        <authorList>
            <person name="Tu L."/>
            <person name="Su P."/>
            <person name="Zhang Z."/>
            <person name="Gao L."/>
            <person name="Wang J."/>
            <person name="Hu T."/>
            <person name="Zhou J."/>
            <person name="Zhang Y."/>
            <person name="Zhao Y."/>
            <person name="Liu Y."/>
            <person name="Song Y."/>
            <person name="Tong Y."/>
            <person name="Lu Y."/>
            <person name="Yang J."/>
            <person name="Xu C."/>
            <person name="Jia M."/>
            <person name="Peters R.J."/>
            <person name="Huang L."/>
            <person name="Gao W."/>
        </authorList>
    </citation>
    <scope>NUCLEOTIDE SEQUENCE [LARGE SCALE GENOMIC DNA]</scope>
    <source>
        <strain evidence="15">cv. XIE 37</strain>
        <tissue evidence="14">Leaf</tissue>
    </source>
</reference>
<evidence type="ECO:0000256" key="1">
    <source>
        <dbReference type="ARBA" id="ARBA00004167"/>
    </source>
</evidence>
<dbReference type="GO" id="GO:0016020">
    <property type="term" value="C:membrane"/>
    <property type="evidence" value="ECO:0007669"/>
    <property type="project" value="UniProtKB-SubCell"/>
</dbReference>
<feature type="domain" description="Serine-threonine/tyrosine-protein kinase catalytic" evidence="13">
    <location>
        <begin position="52"/>
        <end position="153"/>
    </location>
</feature>
<dbReference type="InterPro" id="IPR001245">
    <property type="entry name" value="Ser-Thr/Tyr_kinase_cat_dom"/>
</dbReference>
<dbReference type="SUPFAM" id="SSF56112">
    <property type="entry name" value="Protein kinase-like (PK-like)"/>
    <property type="match status" value="1"/>
</dbReference>
<keyword evidence="6" id="KW-0547">Nucleotide-binding</keyword>
<name>A0A7J7E1X6_TRIWF</name>
<evidence type="ECO:0000256" key="2">
    <source>
        <dbReference type="ARBA" id="ARBA00012513"/>
    </source>
</evidence>
<evidence type="ECO:0000313" key="14">
    <source>
        <dbReference type="EMBL" id="KAF5752464.1"/>
    </source>
</evidence>
<evidence type="ECO:0000259" key="13">
    <source>
        <dbReference type="Pfam" id="PF07714"/>
    </source>
</evidence>
<dbReference type="InterPro" id="IPR011009">
    <property type="entry name" value="Kinase-like_dom_sf"/>
</dbReference>
<keyword evidence="9" id="KW-1133">Transmembrane helix</keyword>
<dbReference type="InterPro" id="IPR052232">
    <property type="entry name" value="RLK_Ser/Thr-Kinase"/>
</dbReference>
<evidence type="ECO:0000256" key="8">
    <source>
        <dbReference type="ARBA" id="ARBA00022840"/>
    </source>
</evidence>
<dbReference type="InParanoid" id="A0A7J7E1X6"/>
<comment type="catalytic activity">
    <reaction evidence="12">
        <text>L-seryl-[protein] + ATP = O-phospho-L-seryl-[protein] + ADP + H(+)</text>
        <dbReference type="Rhea" id="RHEA:17989"/>
        <dbReference type="Rhea" id="RHEA-COMP:9863"/>
        <dbReference type="Rhea" id="RHEA-COMP:11604"/>
        <dbReference type="ChEBI" id="CHEBI:15378"/>
        <dbReference type="ChEBI" id="CHEBI:29999"/>
        <dbReference type="ChEBI" id="CHEBI:30616"/>
        <dbReference type="ChEBI" id="CHEBI:83421"/>
        <dbReference type="ChEBI" id="CHEBI:456216"/>
        <dbReference type="EC" id="2.7.11.1"/>
    </reaction>
</comment>
<evidence type="ECO:0000256" key="7">
    <source>
        <dbReference type="ARBA" id="ARBA00022777"/>
    </source>
</evidence>
<keyword evidence="10" id="KW-0472">Membrane</keyword>
<keyword evidence="7 14" id="KW-0418">Kinase</keyword>
<evidence type="ECO:0000256" key="10">
    <source>
        <dbReference type="ARBA" id="ARBA00023136"/>
    </source>
</evidence>
<dbReference type="GO" id="GO:0005524">
    <property type="term" value="F:ATP binding"/>
    <property type="evidence" value="ECO:0007669"/>
    <property type="project" value="UniProtKB-KW"/>
</dbReference>
<comment type="caution">
    <text evidence="14">The sequence shown here is derived from an EMBL/GenBank/DDBJ whole genome shotgun (WGS) entry which is preliminary data.</text>
</comment>
<dbReference type="EMBL" id="JAAARO010000001">
    <property type="protein sequence ID" value="KAF5752464.1"/>
    <property type="molecule type" value="Genomic_DNA"/>
</dbReference>
<keyword evidence="3" id="KW-0597">Phosphoprotein</keyword>
<accession>A0A7J7E1X6</accession>
<evidence type="ECO:0000256" key="5">
    <source>
        <dbReference type="ARBA" id="ARBA00022692"/>
    </source>
</evidence>
<dbReference type="PANTHER" id="PTHR47984:SF4">
    <property type="entry name" value="OS01G0631700 PROTEIN"/>
    <property type="match status" value="1"/>
</dbReference>
<dbReference type="PANTHER" id="PTHR47984">
    <property type="entry name" value="OS01G0323000 PROTEIN"/>
    <property type="match status" value="1"/>
</dbReference>
<evidence type="ECO:0000256" key="11">
    <source>
        <dbReference type="ARBA" id="ARBA00047899"/>
    </source>
</evidence>
<proteinExistence type="predicted"/>
<dbReference type="AlphaFoldDB" id="A0A7J7E1X6"/>
<evidence type="ECO:0000256" key="4">
    <source>
        <dbReference type="ARBA" id="ARBA00022679"/>
    </source>
</evidence>
<dbReference type="GO" id="GO:0004674">
    <property type="term" value="F:protein serine/threonine kinase activity"/>
    <property type="evidence" value="ECO:0007669"/>
    <property type="project" value="UniProtKB-EC"/>
</dbReference>
<keyword evidence="8" id="KW-0067">ATP-binding</keyword>
<evidence type="ECO:0000256" key="6">
    <source>
        <dbReference type="ARBA" id="ARBA00022741"/>
    </source>
</evidence>
<dbReference type="EC" id="2.7.11.1" evidence="2"/>
<evidence type="ECO:0000256" key="9">
    <source>
        <dbReference type="ARBA" id="ARBA00022989"/>
    </source>
</evidence>
<keyword evidence="4" id="KW-0808">Transferase</keyword>
<evidence type="ECO:0000313" key="15">
    <source>
        <dbReference type="Proteomes" id="UP000593562"/>
    </source>
</evidence>
<dbReference type="Proteomes" id="UP000593562">
    <property type="component" value="Unassembled WGS sequence"/>
</dbReference>
<keyword evidence="15" id="KW-1185">Reference proteome</keyword>
<comment type="catalytic activity">
    <reaction evidence="11">
        <text>L-threonyl-[protein] + ATP = O-phospho-L-threonyl-[protein] + ADP + H(+)</text>
        <dbReference type="Rhea" id="RHEA:46608"/>
        <dbReference type="Rhea" id="RHEA-COMP:11060"/>
        <dbReference type="Rhea" id="RHEA-COMP:11605"/>
        <dbReference type="ChEBI" id="CHEBI:15378"/>
        <dbReference type="ChEBI" id="CHEBI:30013"/>
        <dbReference type="ChEBI" id="CHEBI:30616"/>
        <dbReference type="ChEBI" id="CHEBI:61977"/>
        <dbReference type="ChEBI" id="CHEBI:456216"/>
        <dbReference type="EC" id="2.7.11.1"/>
    </reaction>
</comment>
<gene>
    <name evidence="14" type="ORF">HS088_TW01G00374</name>
</gene>
<dbReference type="Gene3D" id="1.10.510.10">
    <property type="entry name" value="Transferase(Phosphotransferase) domain 1"/>
    <property type="match status" value="1"/>
</dbReference>
<keyword evidence="5" id="KW-0812">Transmembrane</keyword>